<evidence type="ECO:0000256" key="3">
    <source>
        <dbReference type="ARBA" id="ARBA00022989"/>
    </source>
</evidence>
<dbReference type="Proteomes" id="UP000747542">
    <property type="component" value="Unassembled WGS sequence"/>
</dbReference>
<keyword evidence="6" id="KW-1185">Reference proteome</keyword>
<evidence type="ECO:0000256" key="2">
    <source>
        <dbReference type="ARBA" id="ARBA00022692"/>
    </source>
</evidence>
<keyword evidence="3" id="KW-1133">Transmembrane helix</keyword>
<keyword evidence="2" id="KW-0812">Transmembrane</keyword>
<gene>
    <name evidence="5" type="primary">Parl-L</name>
    <name evidence="5" type="ORF">Hamer_G004576</name>
</gene>
<dbReference type="GO" id="GO:0016020">
    <property type="term" value="C:membrane"/>
    <property type="evidence" value="ECO:0007669"/>
    <property type="project" value="UniProtKB-SubCell"/>
</dbReference>
<name>A0A8J5MT99_HOMAM</name>
<sequence length="92" mass="10390">MRTIVCGQCNNDSAVTYNMALKGVMCLDAVGMALGWRMFDHAAHLGGALFGLIYASYGPKYIWGNTQHIKKKWHDIRNGINEKSEDKKRKED</sequence>
<reference evidence="5" key="1">
    <citation type="journal article" date="2021" name="Sci. Adv.">
        <title>The American lobster genome reveals insights on longevity, neural, and immune adaptations.</title>
        <authorList>
            <person name="Polinski J.M."/>
            <person name="Zimin A.V."/>
            <person name="Clark K.F."/>
            <person name="Kohn A.B."/>
            <person name="Sadowski N."/>
            <person name="Timp W."/>
            <person name="Ptitsyn A."/>
            <person name="Khanna P."/>
            <person name="Romanova D.Y."/>
            <person name="Williams P."/>
            <person name="Greenwood S.J."/>
            <person name="Moroz L.L."/>
            <person name="Walt D.R."/>
            <person name="Bodnar A.G."/>
        </authorList>
    </citation>
    <scope>NUCLEOTIDE SEQUENCE</scope>
    <source>
        <strain evidence="5">GMGI-L3</strain>
    </source>
</reference>
<dbReference type="AlphaFoldDB" id="A0A8J5MT99"/>
<protein>
    <submittedName>
        <fullName evidence="5">Presenilins-associated rhomboid-like protein-like</fullName>
    </submittedName>
</protein>
<dbReference type="EMBL" id="JAHLQT010026473">
    <property type="protein sequence ID" value="KAG7163430.1"/>
    <property type="molecule type" value="Genomic_DNA"/>
</dbReference>
<organism evidence="5 6">
    <name type="scientific">Homarus americanus</name>
    <name type="common">American lobster</name>
    <dbReference type="NCBI Taxonomy" id="6706"/>
    <lineage>
        <taxon>Eukaryota</taxon>
        <taxon>Metazoa</taxon>
        <taxon>Ecdysozoa</taxon>
        <taxon>Arthropoda</taxon>
        <taxon>Crustacea</taxon>
        <taxon>Multicrustacea</taxon>
        <taxon>Malacostraca</taxon>
        <taxon>Eumalacostraca</taxon>
        <taxon>Eucarida</taxon>
        <taxon>Decapoda</taxon>
        <taxon>Pleocyemata</taxon>
        <taxon>Astacidea</taxon>
        <taxon>Nephropoidea</taxon>
        <taxon>Nephropidae</taxon>
        <taxon>Homarus</taxon>
    </lineage>
</organism>
<accession>A0A8J5MT99</accession>
<keyword evidence="4" id="KW-0472">Membrane</keyword>
<dbReference type="InterPro" id="IPR035952">
    <property type="entry name" value="Rhomboid-like_sf"/>
</dbReference>
<evidence type="ECO:0000313" key="6">
    <source>
        <dbReference type="Proteomes" id="UP000747542"/>
    </source>
</evidence>
<evidence type="ECO:0000256" key="1">
    <source>
        <dbReference type="ARBA" id="ARBA00004141"/>
    </source>
</evidence>
<comment type="caution">
    <text evidence="5">The sequence shown here is derived from an EMBL/GenBank/DDBJ whole genome shotgun (WGS) entry which is preliminary data.</text>
</comment>
<comment type="subcellular location">
    <subcellularLocation>
        <location evidence="1">Membrane</location>
        <topology evidence="1">Multi-pass membrane protein</topology>
    </subcellularLocation>
</comment>
<dbReference type="SUPFAM" id="SSF144091">
    <property type="entry name" value="Rhomboid-like"/>
    <property type="match status" value="1"/>
</dbReference>
<evidence type="ECO:0000313" key="5">
    <source>
        <dbReference type="EMBL" id="KAG7163430.1"/>
    </source>
</evidence>
<evidence type="ECO:0000256" key="4">
    <source>
        <dbReference type="ARBA" id="ARBA00023136"/>
    </source>
</evidence>
<proteinExistence type="predicted"/>